<comment type="cofactor">
    <cofactor evidence="1 6">
        <name>FAD</name>
        <dbReference type="ChEBI" id="CHEBI:57692"/>
    </cofactor>
</comment>
<dbReference type="OrthoDB" id="3176804at2"/>
<dbReference type="Pfam" id="PF02771">
    <property type="entry name" value="Acyl-CoA_dh_N"/>
    <property type="match status" value="1"/>
</dbReference>
<dbReference type="InterPro" id="IPR006089">
    <property type="entry name" value="Acyl-CoA_DH_CS"/>
</dbReference>
<dbReference type="EMBL" id="FPBA01000015">
    <property type="protein sequence ID" value="SFT88393.1"/>
    <property type="molecule type" value="Genomic_DNA"/>
</dbReference>
<name>A0A1I7BMH5_9ACTN</name>
<dbReference type="Pfam" id="PF00441">
    <property type="entry name" value="Acyl-CoA_dh_1"/>
    <property type="match status" value="1"/>
</dbReference>
<dbReference type="Proteomes" id="UP000199546">
    <property type="component" value="Unassembled WGS sequence"/>
</dbReference>
<dbReference type="Pfam" id="PF02770">
    <property type="entry name" value="Acyl-CoA_dh_M"/>
    <property type="match status" value="1"/>
</dbReference>
<protein>
    <submittedName>
        <fullName evidence="10">Citronellyl-CoA dehydrogenase</fullName>
    </submittedName>
</protein>
<evidence type="ECO:0000256" key="2">
    <source>
        <dbReference type="ARBA" id="ARBA00009347"/>
    </source>
</evidence>
<dbReference type="FunFam" id="2.40.110.10:FF:000009">
    <property type="entry name" value="Acyl-CoA dehydrogenase"/>
    <property type="match status" value="1"/>
</dbReference>
<dbReference type="SUPFAM" id="SSF56645">
    <property type="entry name" value="Acyl-CoA dehydrogenase NM domain-like"/>
    <property type="match status" value="1"/>
</dbReference>
<feature type="domain" description="Acyl-CoA dehydrogenase/oxidase N-terminal" evidence="9">
    <location>
        <begin position="4"/>
        <end position="117"/>
    </location>
</feature>
<dbReference type="GO" id="GO:0050660">
    <property type="term" value="F:flavin adenine dinucleotide binding"/>
    <property type="evidence" value="ECO:0007669"/>
    <property type="project" value="InterPro"/>
</dbReference>
<dbReference type="GO" id="GO:0005737">
    <property type="term" value="C:cytoplasm"/>
    <property type="evidence" value="ECO:0007669"/>
    <property type="project" value="TreeGrafter"/>
</dbReference>
<dbReference type="InterPro" id="IPR037069">
    <property type="entry name" value="AcylCoA_DH/ox_N_sf"/>
</dbReference>
<keyword evidence="3 6" id="KW-0285">Flavoprotein</keyword>
<comment type="similarity">
    <text evidence="2 6">Belongs to the acyl-CoA dehydrogenase family.</text>
</comment>
<evidence type="ECO:0000259" key="8">
    <source>
        <dbReference type="Pfam" id="PF02770"/>
    </source>
</evidence>
<gene>
    <name evidence="10" type="ORF">SAMN05660657_03676</name>
</gene>
<dbReference type="Gene3D" id="1.20.140.10">
    <property type="entry name" value="Butyryl-CoA Dehydrogenase, subunit A, domain 3"/>
    <property type="match status" value="1"/>
</dbReference>
<evidence type="ECO:0000259" key="9">
    <source>
        <dbReference type="Pfam" id="PF02771"/>
    </source>
</evidence>
<dbReference type="STRING" id="1296565.SAMN05660657_03676"/>
<evidence type="ECO:0000313" key="11">
    <source>
        <dbReference type="Proteomes" id="UP000199546"/>
    </source>
</evidence>
<evidence type="ECO:0000256" key="1">
    <source>
        <dbReference type="ARBA" id="ARBA00001974"/>
    </source>
</evidence>
<dbReference type="InterPro" id="IPR009075">
    <property type="entry name" value="AcylCo_DH/oxidase_C"/>
</dbReference>
<dbReference type="PANTHER" id="PTHR48083">
    <property type="entry name" value="MEDIUM-CHAIN SPECIFIC ACYL-COA DEHYDROGENASE, MITOCHONDRIAL-RELATED"/>
    <property type="match status" value="1"/>
</dbReference>
<evidence type="ECO:0000256" key="3">
    <source>
        <dbReference type="ARBA" id="ARBA00022630"/>
    </source>
</evidence>
<keyword evidence="4 6" id="KW-0274">FAD</keyword>
<dbReference type="PROSITE" id="PS00073">
    <property type="entry name" value="ACYL_COA_DH_2"/>
    <property type="match status" value="1"/>
</dbReference>
<dbReference type="Gene3D" id="1.10.540.10">
    <property type="entry name" value="Acyl-CoA dehydrogenase/oxidase, N-terminal domain"/>
    <property type="match status" value="1"/>
</dbReference>
<evidence type="ECO:0000313" key="10">
    <source>
        <dbReference type="EMBL" id="SFT88393.1"/>
    </source>
</evidence>
<evidence type="ECO:0000256" key="4">
    <source>
        <dbReference type="ARBA" id="ARBA00022827"/>
    </source>
</evidence>
<evidence type="ECO:0000256" key="5">
    <source>
        <dbReference type="ARBA" id="ARBA00023002"/>
    </source>
</evidence>
<dbReference type="AlphaFoldDB" id="A0A1I7BMH5"/>
<feature type="domain" description="Acyl-CoA dehydrogenase/oxidase C-terminal" evidence="7">
    <location>
        <begin position="229"/>
        <end position="375"/>
    </location>
</feature>
<dbReference type="InterPro" id="IPR046373">
    <property type="entry name" value="Acyl-CoA_Oxase/DH_mid-dom_sf"/>
</dbReference>
<organism evidence="10 11">
    <name type="scientific">Geodermatophilus amargosae</name>
    <dbReference type="NCBI Taxonomy" id="1296565"/>
    <lineage>
        <taxon>Bacteria</taxon>
        <taxon>Bacillati</taxon>
        <taxon>Actinomycetota</taxon>
        <taxon>Actinomycetes</taxon>
        <taxon>Geodermatophilales</taxon>
        <taxon>Geodermatophilaceae</taxon>
        <taxon>Geodermatophilus</taxon>
    </lineage>
</organism>
<dbReference type="PANTHER" id="PTHR48083:SF6">
    <property type="entry name" value="ACYL-COA DEHYDROGENASE 6"/>
    <property type="match status" value="1"/>
</dbReference>
<dbReference type="InterPro" id="IPR006091">
    <property type="entry name" value="Acyl-CoA_Oxase/DH_mid-dom"/>
</dbReference>
<keyword evidence="11" id="KW-1185">Reference proteome</keyword>
<evidence type="ECO:0000259" key="7">
    <source>
        <dbReference type="Pfam" id="PF00441"/>
    </source>
</evidence>
<dbReference type="InterPro" id="IPR009100">
    <property type="entry name" value="AcylCoA_DH/oxidase_NM_dom_sf"/>
</dbReference>
<accession>A0A1I7BMH5</accession>
<feature type="domain" description="Acyl-CoA oxidase/dehydrogenase middle" evidence="8">
    <location>
        <begin position="123"/>
        <end position="217"/>
    </location>
</feature>
<dbReference type="SUPFAM" id="SSF47203">
    <property type="entry name" value="Acyl-CoA dehydrogenase C-terminal domain-like"/>
    <property type="match status" value="1"/>
</dbReference>
<dbReference type="InterPro" id="IPR013786">
    <property type="entry name" value="AcylCoA_DH/ox_N"/>
</dbReference>
<dbReference type="GO" id="GO:0033539">
    <property type="term" value="P:fatty acid beta-oxidation using acyl-CoA dehydrogenase"/>
    <property type="evidence" value="ECO:0007669"/>
    <property type="project" value="TreeGrafter"/>
</dbReference>
<dbReference type="RefSeq" id="WP_093581547.1">
    <property type="nucleotide sequence ID" value="NZ_FPBA01000015.1"/>
</dbReference>
<reference evidence="11" key="1">
    <citation type="submission" date="2016-10" db="EMBL/GenBank/DDBJ databases">
        <authorList>
            <person name="Varghese N."/>
            <person name="Submissions S."/>
        </authorList>
    </citation>
    <scope>NUCLEOTIDE SEQUENCE [LARGE SCALE GENOMIC DNA]</scope>
    <source>
        <strain evidence="11">DSM 46136</strain>
    </source>
</reference>
<dbReference type="Gene3D" id="2.40.110.10">
    <property type="entry name" value="Butyryl-CoA Dehydrogenase, subunit A, domain 2"/>
    <property type="match status" value="1"/>
</dbReference>
<dbReference type="InterPro" id="IPR050741">
    <property type="entry name" value="Acyl-CoA_dehydrogenase"/>
</dbReference>
<dbReference type="InterPro" id="IPR036250">
    <property type="entry name" value="AcylCo_DH-like_C"/>
</dbReference>
<sequence>MHFTAEHHAFRTMVRDVVEREIAPHVDEWERAGTFPAHELFPKLGDLGLLGLEYDPAYGGQGADHLFSVVLCEELHRSGCAGVPMAIGVQTMMATPSLHDFGSDDLKRRYLEPAIRGTAVCSIAVTEPGAGSDVAGLRTRAVRDGDDWVINGSKLYITNGTQADWLCLLARTSDEGGHRGMSQIIVPTDTPGFAVSRKLDKLGNRSSDTAELYFEDVRVPASNTIGTVGRGFQQQMSQFVVERMFAAYGAVGSCRAALERTREYLGQRQAFGRPLAANQYVAFRLAELSAQVDLLQSHNHVCAQSYVDGEDTTRAATVAKLTAGRLLREVADTCLQFHGGMGYMEETWTSRFFRDSRLASIGGGADEVMLQVLARMDGFEA</sequence>
<evidence type="ECO:0000256" key="6">
    <source>
        <dbReference type="RuleBase" id="RU362125"/>
    </source>
</evidence>
<dbReference type="PROSITE" id="PS00072">
    <property type="entry name" value="ACYL_COA_DH_1"/>
    <property type="match status" value="1"/>
</dbReference>
<proteinExistence type="inferred from homology"/>
<keyword evidence="5 6" id="KW-0560">Oxidoreductase</keyword>
<dbReference type="GO" id="GO:0003995">
    <property type="term" value="F:acyl-CoA dehydrogenase activity"/>
    <property type="evidence" value="ECO:0007669"/>
    <property type="project" value="InterPro"/>
</dbReference>